<keyword evidence="13" id="KW-0175">Coiled coil</keyword>
<feature type="binding site" evidence="12">
    <location>
        <position position="643"/>
    </location>
    <ligand>
        <name>ATP</name>
        <dbReference type="ChEBI" id="CHEBI:30616"/>
    </ligand>
</feature>
<dbReference type="STRING" id="5762.D2VK10"/>
<evidence type="ECO:0000256" key="8">
    <source>
        <dbReference type="ARBA" id="ARBA00047899"/>
    </source>
</evidence>
<dbReference type="PANTHER" id="PTHR11042:SF136">
    <property type="entry name" value="EIF-2-ALPHA KINASE GCN2"/>
    <property type="match status" value="1"/>
</dbReference>
<dbReference type="GO" id="GO:0000077">
    <property type="term" value="P:DNA damage checkpoint signaling"/>
    <property type="evidence" value="ECO:0007669"/>
    <property type="project" value="InterPro"/>
</dbReference>
<comment type="catalytic activity">
    <reaction evidence="9">
        <text>L-seryl-[protein] + ATP = O-phospho-L-seryl-[protein] + ADP + H(+)</text>
        <dbReference type="Rhea" id="RHEA:17989"/>
        <dbReference type="Rhea" id="RHEA-COMP:9863"/>
        <dbReference type="Rhea" id="RHEA-COMP:11604"/>
        <dbReference type="ChEBI" id="CHEBI:15378"/>
        <dbReference type="ChEBI" id="CHEBI:29999"/>
        <dbReference type="ChEBI" id="CHEBI:30616"/>
        <dbReference type="ChEBI" id="CHEBI:83421"/>
        <dbReference type="ChEBI" id="CHEBI:456216"/>
        <dbReference type="EC" id="2.7.11.1"/>
    </reaction>
</comment>
<feature type="compositionally biased region" description="Basic residues" evidence="14">
    <location>
        <begin position="441"/>
        <end position="452"/>
    </location>
</feature>
<dbReference type="EC" id="2.7.11.1" evidence="1"/>
<dbReference type="SUPFAM" id="SSF56112">
    <property type="entry name" value="Protein kinase-like (PK-like)"/>
    <property type="match status" value="1"/>
</dbReference>
<evidence type="ECO:0000259" key="15">
    <source>
        <dbReference type="PROSITE" id="PS50011"/>
    </source>
</evidence>
<dbReference type="InterPro" id="IPR008271">
    <property type="entry name" value="Ser/Thr_kinase_AS"/>
</dbReference>
<evidence type="ECO:0000256" key="10">
    <source>
        <dbReference type="PIRSR" id="PIRSR000660-1"/>
    </source>
</evidence>
<dbReference type="PROSITE" id="PS00108">
    <property type="entry name" value="PROTEIN_KINASE_ST"/>
    <property type="match status" value="1"/>
</dbReference>
<evidence type="ECO:0000256" key="11">
    <source>
        <dbReference type="PIRSR" id="PIRSR000660-2"/>
    </source>
</evidence>
<dbReference type="Pfam" id="PF13393">
    <property type="entry name" value="tRNA-synt_His"/>
    <property type="match status" value="1"/>
</dbReference>
<dbReference type="InterPro" id="IPR016255">
    <property type="entry name" value="Gcn2"/>
</dbReference>
<evidence type="ECO:0000256" key="14">
    <source>
        <dbReference type="SAM" id="MobiDB-lite"/>
    </source>
</evidence>
<dbReference type="InterPro" id="IPR011009">
    <property type="entry name" value="Kinase-like_dom_sf"/>
</dbReference>
<dbReference type="InterPro" id="IPR017441">
    <property type="entry name" value="Protein_kinase_ATP_BS"/>
</dbReference>
<feature type="active site" description="Proton acceptor" evidence="10">
    <location>
        <position position="788"/>
    </location>
</feature>
<dbReference type="PANTHER" id="PTHR11042">
    <property type="entry name" value="EUKARYOTIC TRANSLATION INITIATION FACTOR 2-ALPHA KINASE EIF2-ALPHA KINASE -RELATED"/>
    <property type="match status" value="1"/>
</dbReference>
<gene>
    <name evidence="17" type="ORF">NAEGRDRAFT_69230</name>
</gene>
<dbReference type="GO" id="GO:0004694">
    <property type="term" value="F:eukaryotic translation initiation factor 2alpha kinase activity"/>
    <property type="evidence" value="ECO:0007669"/>
    <property type="project" value="InterPro"/>
</dbReference>
<dbReference type="eggNOG" id="KOG1035">
    <property type="taxonomic scope" value="Eukaryota"/>
</dbReference>
<feature type="region of interest" description="Disordered" evidence="14">
    <location>
        <begin position="333"/>
        <end position="486"/>
    </location>
</feature>
<dbReference type="VEuPathDB" id="AmoebaDB:NAEGRDRAFT_69230"/>
<dbReference type="PROSITE" id="PS00107">
    <property type="entry name" value="PROTEIN_KINASE_ATP"/>
    <property type="match status" value="1"/>
</dbReference>
<evidence type="ECO:0000256" key="4">
    <source>
        <dbReference type="ARBA" id="ARBA00022741"/>
    </source>
</evidence>
<dbReference type="Proteomes" id="UP000006671">
    <property type="component" value="Unassembled WGS sequence"/>
</dbReference>
<proteinExistence type="inferred from homology"/>
<evidence type="ECO:0000313" key="18">
    <source>
        <dbReference type="Proteomes" id="UP000006671"/>
    </source>
</evidence>
<dbReference type="Gene3D" id="1.10.510.10">
    <property type="entry name" value="Transferase(Phosphotransferase) domain 1"/>
    <property type="match status" value="1"/>
</dbReference>
<dbReference type="Gene3D" id="3.30.200.20">
    <property type="entry name" value="Phosphorylase Kinase, domain 1"/>
    <property type="match status" value="1"/>
</dbReference>
<name>D2VK10_NAEGR</name>
<evidence type="ECO:0000256" key="2">
    <source>
        <dbReference type="ARBA" id="ARBA00022527"/>
    </source>
</evidence>
<comment type="similarity">
    <text evidence="7">Belongs to the protein kinase superfamily. Ser/Thr protein kinase family. GCN2 subfamily.</text>
</comment>
<dbReference type="Gene3D" id="3.40.50.800">
    <property type="entry name" value="Anticodon-binding domain"/>
    <property type="match status" value="1"/>
</dbReference>
<evidence type="ECO:0000256" key="7">
    <source>
        <dbReference type="ARBA" id="ARBA00037982"/>
    </source>
</evidence>
<dbReference type="InterPro" id="IPR041715">
    <property type="entry name" value="HisRS-like_core"/>
</dbReference>
<dbReference type="Gene3D" id="3.10.110.10">
    <property type="entry name" value="Ubiquitin Conjugating Enzyme"/>
    <property type="match status" value="1"/>
</dbReference>
<feature type="compositionally biased region" description="Low complexity" evidence="14">
    <location>
        <begin position="453"/>
        <end position="486"/>
    </location>
</feature>
<reference evidence="17 18" key="1">
    <citation type="journal article" date="2010" name="Cell">
        <title>The genome of Naegleria gruberi illuminates early eukaryotic versatility.</title>
        <authorList>
            <person name="Fritz-Laylin L.K."/>
            <person name="Prochnik S.E."/>
            <person name="Ginger M.L."/>
            <person name="Dacks J.B."/>
            <person name="Carpenter M.L."/>
            <person name="Field M.C."/>
            <person name="Kuo A."/>
            <person name="Paredez A."/>
            <person name="Chapman J."/>
            <person name="Pham J."/>
            <person name="Shu S."/>
            <person name="Neupane R."/>
            <person name="Cipriano M."/>
            <person name="Mancuso J."/>
            <person name="Tu H."/>
            <person name="Salamov A."/>
            <person name="Lindquist E."/>
            <person name="Shapiro H."/>
            <person name="Lucas S."/>
            <person name="Grigoriev I.V."/>
            <person name="Cande W.Z."/>
            <person name="Fulton C."/>
            <person name="Rokhsar D.S."/>
            <person name="Dawson S.C."/>
        </authorList>
    </citation>
    <scope>NUCLEOTIDE SEQUENCE [LARGE SCALE GENOMIC DNA]</scope>
    <source>
        <strain evidence="17 18">NEG-M</strain>
    </source>
</reference>
<dbReference type="Pfam" id="PF05773">
    <property type="entry name" value="RWD"/>
    <property type="match status" value="1"/>
</dbReference>
<dbReference type="InParanoid" id="D2VK10"/>
<feature type="compositionally biased region" description="Acidic residues" evidence="14">
    <location>
        <begin position="411"/>
        <end position="437"/>
    </location>
</feature>
<keyword evidence="6 11" id="KW-0067">ATP-binding</keyword>
<dbReference type="GO" id="GO:0005524">
    <property type="term" value="F:ATP binding"/>
    <property type="evidence" value="ECO:0007669"/>
    <property type="project" value="UniProtKB-UniRule"/>
</dbReference>
<feature type="binding site" evidence="11">
    <location>
        <position position="642"/>
    </location>
    <ligand>
        <name>ATP</name>
        <dbReference type="ChEBI" id="CHEBI:30616"/>
    </ligand>
</feature>
<dbReference type="CDD" id="cd14046">
    <property type="entry name" value="STKc_EIF2AK4_GCN2_rpt2"/>
    <property type="match status" value="1"/>
</dbReference>
<evidence type="ECO:0000259" key="16">
    <source>
        <dbReference type="PROSITE" id="PS50908"/>
    </source>
</evidence>
<dbReference type="SMART" id="SM00220">
    <property type="entry name" value="S_TKc"/>
    <property type="match status" value="1"/>
</dbReference>
<evidence type="ECO:0000256" key="12">
    <source>
        <dbReference type="PROSITE-ProRule" id="PRU10141"/>
    </source>
</evidence>
<dbReference type="PROSITE" id="PS50908">
    <property type="entry name" value="RWD"/>
    <property type="match status" value="1"/>
</dbReference>
<feature type="binding site" evidence="11">
    <location>
        <begin position="619"/>
        <end position="627"/>
    </location>
    <ligand>
        <name>ATP</name>
        <dbReference type="ChEBI" id="CHEBI:30616"/>
    </ligand>
</feature>
<sequence>MPKHKNHPTHTTTSTTTTSQQQPNNNNNITKQSSTTASTARRGSTTTATTTAPVIKKETEVKKDDPTSNNSRNIHEELRNELFAEAMVFPDSISFYYVNEPVKKPTQQLSYLDVVNKPNTTKEPEKKIPRLEEFTIDDPEKIDCTRKIQMIYICTVNYTDENSPMYKQYVDHFSEEIKRPENKQSSVKLIVTIPVGYPILPPEVSIENMSTISKEAINYVYQKVMTKCEEGKGFQLLHDIITTCTDSLKEYADRLEESYLKEIDRLREEKERRQQLDKQMEKEINEMGAKRKKLIKEEKTRKIEQRMKYLNDNSPTPITKVTEDIFNYQKSVSGTPTKVGKSSFFVHEEQQTDSEEEEEDEEEDEDYFDNGEDEEEEDEEDEEDEEEEEETSDEEDGKPSKFFKRSGLVDTSEEEESDQEEEEEEEEIIVTEDDEDERSSTSKKKATKKSHAKSSSSPINISSAYDNSSSSNNSSPSVGVASSSPSKNFMHYYLNSKKKKQDEEDVEESTNGDRTQILLIHMLRMFCNRLSKNQQTAFTDLSDQLMKIGVLNSGMRRYTENFADLKDQFKLLFNEQIKSSSENPSEPFSFFWKEPTDQIDSSSNHASRYKSDFEELEKLGEGGFGSVTKVKNMLDQRIYAIKKIKFHTQRDEKEEKTILREVNLLSRLNHSYIVRYFNAWREENNETIDSESDFLSTPEDSEAFYDYSFSSSVHSELRTKTYSEMKSANTFNKNLPTRILYIQMEYCQQILSDLINNAELSKEEAWRYFRQTVEALDYLHKNDIIHRDLKPSNLFISVDKTIKVGDFGLSVAVRGKSYQQSRQLSRGASEHSFSLSNSSDLSTGVGTIMYAAPEVLTSPHYTSKVDIYSLGIIFFEMLHPRFSTGSERLAVLSKLRESGKVPNTFPAIYEKEKELIEWMLNSDPEKRPTAEQLLTSEYMPISTTEEKLAILFNRKEKDFSISTTFNLSRVYARERAILRLQSVFQLHAAVEFDVESYFPNTDQIEGVLEKKNLCPVMFESGKLMNIARDGSISLARYLARLPKDGYIKFLKRYSFLTIAKPSTKEGMGIETRQICSVDIVGSRFGMITDAEIIKMMSRVVSFFTPNAGYWVLRINHSGIIYSILDYCDIPKSERDYVCAFASKLKKHNYSWDKEKFILDRGKPIIKDLFRLHEAVDVTRQKLANIFTNIGAREALNDISTLLDNFRIWGIDKSNFKVEFDTSLTNNYQRYSGLIFQFGIQKGTMYIPIINGGRYDKLVSNFTLFDKLPHNVVGANIKLDKLFKYTTMVEHPPKLESPTEEGEENSTIPPFDSGVPQVLVFSENRDIKEERMKVADLLWEAGIRADLTYDDNSTQGQIYSCDKIKLDFKEFGKN</sequence>
<accession>D2VK10</accession>
<evidence type="ECO:0000256" key="5">
    <source>
        <dbReference type="ARBA" id="ARBA00022777"/>
    </source>
</evidence>
<keyword evidence="5" id="KW-0418">Kinase</keyword>
<comment type="catalytic activity">
    <reaction evidence="8">
        <text>L-threonyl-[protein] + ATP = O-phospho-L-threonyl-[protein] + ADP + H(+)</text>
        <dbReference type="Rhea" id="RHEA:46608"/>
        <dbReference type="Rhea" id="RHEA-COMP:11060"/>
        <dbReference type="Rhea" id="RHEA-COMP:11605"/>
        <dbReference type="ChEBI" id="CHEBI:15378"/>
        <dbReference type="ChEBI" id="CHEBI:30013"/>
        <dbReference type="ChEBI" id="CHEBI:30616"/>
        <dbReference type="ChEBI" id="CHEBI:61977"/>
        <dbReference type="ChEBI" id="CHEBI:456216"/>
        <dbReference type="EC" id="2.7.11.1"/>
    </reaction>
</comment>
<dbReference type="GeneID" id="8862858"/>
<dbReference type="InterPro" id="IPR016135">
    <property type="entry name" value="UBQ-conjugating_enzyme/RWD"/>
</dbReference>
<keyword evidence="3" id="KW-0808">Transferase</keyword>
<evidence type="ECO:0000256" key="9">
    <source>
        <dbReference type="ARBA" id="ARBA00048679"/>
    </source>
</evidence>
<feature type="domain" description="RWD" evidence="16">
    <location>
        <begin position="126"/>
        <end position="251"/>
    </location>
</feature>
<feature type="compositionally biased region" description="Acidic residues" evidence="14">
    <location>
        <begin position="351"/>
        <end position="396"/>
    </location>
</feature>
<keyword evidence="18" id="KW-1185">Reference proteome</keyword>
<dbReference type="FunCoup" id="D2VK10">
    <property type="interactions" value="497"/>
</dbReference>
<dbReference type="OMA" id="WREENNE"/>
<dbReference type="InterPro" id="IPR006575">
    <property type="entry name" value="RWD_dom"/>
</dbReference>
<dbReference type="KEGG" id="ngr:NAEGRDRAFT_69230"/>
<feature type="compositionally biased region" description="Basic and acidic residues" evidence="14">
    <location>
        <begin position="55"/>
        <end position="66"/>
    </location>
</feature>
<dbReference type="Gene3D" id="3.30.930.10">
    <property type="entry name" value="Bira Bifunctional Protein, Domain 2"/>
    <property type="match status" value="1"/>
</dbReference>
<dbReference type="PROSITE" id="PS50011">
    <property type="entry name" value="PROTEIN_KINASE_DOM"/>
    <property type="match status" value="1"/>
</dbReference>
<evidence type="ECO:0000313" key="17">
    <source>
        <dbReference type="EMBL" id="EFC42780.1"/>
    </source>
</evidence>
<dbReference type="InterPro" id="IPR000719">
    <property type="entry name" value="Prot_kinase_dom"/>
</dbReference>
<dbReference type="InterPro" id="IPR050339">
    <property type="entry name" value="CC_SR_Kinase"/>
</dbReference>
<dbReference type="GO" id="GO:0005634">
    <property type="term" value="C:nucleus"/>
    <property type="evidence" value="ECO:0007669"/>
    <property type="project" value="TreeGrafter"/>
</dbReference>
<dbReference type="SUPFAM" id="SSF54495">
    <property type="entry name" value="UBC-like"/>
    <property type="match status" value="1"/>
</dbReference>
<organism evidence="18">
    <name type="scientific">Naegleria gruberi</name>
    <name type="common">Amoeba</name>
    <dbReference type="NCBI Taxonomy" id="5762"/>
    <lineage>
        <taxon>Eukaryota</taxon>
        <taxon>Discoba</taxon>
        <taxon>Heterolobosea</taxon>
        <taxon>Tetramitia</taxon>
        <taxon>Eutetramitia</taxon>
        <taxon>Vahlkampfiidae</taxon>
        <taxon>Naegleria</taxon>
    </lineage>
</organism>
<keyword evidence="4 11" id="KW-0547">Nucleotide-binding</keyword>
<evidence type="ECO:0000256" key="3">
    <source>
        <dbReference type="ARBA" id="ARBA00022679"/>
    </source>
</evidence>
<keyword evidence="2" id="KW-0723">Serine/threonine-protein kinase</keyword>
<feature type="coiled-coil region" evidence="13">
    <location>
        <begin position="252"/>
        <end position="297"/>
    </location>
</feature>
<evidence type="ECO:0000256" key="1">
    <source>
        <dbReference type="ARBA" id="ARBA00012513"/>
    </source>
</evidence>
<dbReference type="RefSeq" id="XP_002675524.1">
    <property type="nucleotide sequence ID" value="XM_002675478.1"/>
</dbReference>
<evidence type="ECO:0000256" key="6">
    <source>
        <dbReference type="ARBA" id="ARBA00022840"/>
    </source>
</evidence>
<dbReference type="InterPro" id="IPR036621">
    <property type="entry name" value="Anticodon-bd_dom_sf"/>
</dbReference>
<protein>
    <recommendedName>
        <fullName evidence="1">non-specific serine/threonine protein kinase</fullName>
        <ecNumber evidence="1">2.7.11.1</ecNumber>
    </recommendedName>
</protein>
<feature type="compositionally biased region" description="Low complexity" evidence="14">
    <location>
        <begin position="9"/>
        <end position="52"/>
    </location>
</feature>
<feature type="domain" description="Protein kinase" evidence="15">
    <location>
        <begin position="613"/>
        <end position="939"/>
    </location>
</feature>
<feature type="region of interest" description="Disordered" evidence="14">
    <location>
        <begin position="1"/>
        <end position="73"/>
    </location>
</feature>
<dbReference type="SUPFAM" id="SSF55681">
    <property type="entry name" value="Class II aaRS and biotin synthetases"/>
    <property type="match status" value="1"/>
</dbReference>
<dbReference type="PIRSF" id="PIRSF000660">
    <property type="entry name" value="Ser/Thr_PK_GCN2"/>
    <property type="match status" value="1"/>
</dbReference>
<dbReference type="Pfam" id="PF00069">
    <property type="entry name" value="Pkinase"/>
    <property type="match status" value="2"/>
</dbReference>
<dbReference type="EMBL" id="GG738877">
    <property type="protein sequence ID" value="EFC42780.1"/>
    <property type="molecule type" value="Genomic_DNA"/>
</dbReference>
<dbReference type="InterPro" id="IPR045864">
    <property type="entry name" value="aa-tRNA-synth_II/BPL/LPL"/>
</dbReference>
<dbReference type="OrthoDB" id="6778822at2759"/>
<evidence type="ECO:0000256" key="13">
    <source>
        <dbReference type="SAM" id="Coils"/>
    </source>
</evidence>
<dbReference type="GO" id="GO:0005829">
    <property type="term" value="C:cytosol"/>
    <property type="evidence" value="ECO:0007669"/>
    <property type="project" value="TreeGrafter"/>
</dbReference>